<comment type="caution">
    <text evidence="10">The sequence shown here is derived from an EMBL/GenBank/DDBJ whole genome shotgun (WGS) entry which is preliminary data.</text>
</comment>
<evidence type="ECO:0000256" key="8">
    <source>
        <dbReference type="SAM" id="MobiDB-lite"/>
    </source>
</evidence>
<keyword evidence="3" id="KW-0808">Transferase</keyword>
<dbReference type="Proteomes" id="UP001157974">
    <property type="component" value="Unassembled WGS sequence"/>
</dbReference>
<evidence type="ECO:0000259" key="9">
    <source>
        <dbReference type="PROSITE" id="PS50237"/>
    </source>
</evidence>
<reference evidence="10 11" key="1">
    <citation type="journal article" date="2023" name="Nat. Commun.">
        <title>Origin of minicircular mitochondrial genomes in red algae.</title>
        <authorList>
            <person name="Lee Y."/>
            <person name="Cho C.H."/>
            <person name="Lee Y.M."/>
            <person name="Park S.I."/>
            <person name="Yang J.H."/>
            <person name="West J.A."/>
            <person name="Bhattacharya D."/>
            <person name="Yoon H.S."/>
        </authorList>
    </citation>
    <scope>NUCLEOTIDE SEQUENCE [LARGE SCALE GENOMIC DNA]</scope>
    <source>
        <strain evidence="10 11">CCMP1338</strain>
        <tissue evidence="10">Whole cell</tissue>
    </source>
</reference>
<dbReference type="InterPro" id="IPR058923">
    <property type="entry name" value="RCC1-like_dom"/>
</dbReference>
<accession>A0AAV8UTI1</accession>
<keyword evidence="2" id="KW-0963">Cytoplasm</keyword>
<protein>
    <recommendedName>
        <fullName evidence="9">HECT domain-containing protein</fullName>
    </recommendedName>
</protein>
<keyword evidence="5 6" id="KW-0833">Ubl conjugation pathway</keyword>
<organism evidence="10 11">
    <name type="scientific">Rhodosorus marinus</name>
    <dbReference type="NCBI Taxonomy" id="101924"/>
    <lineage>
        <taxon>Eukaryota</taxon>
        <taxon>Rhodophyta</taxon>
        <taxon>Stylonematophyceae</taxon>
        <taxon>Stylonematales</taxon>
        <taxon>Stylonemataceae</taxon>
        <taxon>Rhodosorus</taxon>
    </lineage>
</organism>
<dbReference type="FunFam" id="3.30.2410.10:FF:000003">
    <property type="entry name" value="probable E3 ubiquitin-protein ligase HERC4 isoform X1"/>
    <property type="match status" value="1"/>
</dbReference>
<feature type="active site" description="Glycyl thioester intermediate" evidence="6">
    <location>
        <position position="1028"/>
    </location>
</feature>
<evidence type="ECO:0000256" key="6">
    <source>
        <dbReference type="PROSITE-ProRule" id="PRU00104"/>
    </source>
</evidence>
<evidence type="ECO:0000313" key="11">
    <source>
        <dbReference type="Proteomes" id="UP001157974"/>
    </source>
</evidence>
<name>A0AAV8UTI1_9RHOD</name>
<proteinExistence type="predicted"/>
<dbReference type="PROSITE" id="PS50237">
    <property type="entry name" value="HECT"/>
    <property type="match status" value="1"/>
</dbReference>
<evidence type="ECO:0000256" key="3">
    <source>
        <dbReference type="ARBA" id="ARBA00022679"/>
    </source>
</evidence>
<dbReference type="SUPFAM" id="SSF56204">
    <property type="entry name" value="Hect, E3 ligase catalytic domain"/>
    <property type="match status" value="1"/>
</dbReference>
<feature type="repeat" description="RCC1" evidence="7">
    <location>
        <begin position="101"/>
        <end position="154"/>
    </location>
</feature>
<dbReference type="PANTHER" id="PTHR45622:SF60">
    <property type="entry name" value="UBIQUITIN-PROTEIN LIGASE E3A"/>
    <property type="match status" value="1"/>
</dbReference>
<gene>
    <name evidence="10" type="ORF">NDN08_000427</name>
</gene>
<dbReference type="PROSITE" id="PS50012">
    <property type="entry name" value="RCC1_3"/>
    <property type="match status" value="6"/>
</dbReference>
<feature type="repeat" description="RCC1" evidence="7">
    <location>
        <begin position="6"/>
        <end position="58"/>
    </location>
</feature>
<feature type="domain" description="HECT" evidence="9">
    <location>
        <begin position="732"/>
        <end position="1060"/>
    </location>
</feature>
<dbReference type="Gene3D" id="3.30.2160.10">
    <property type="entry name" value="Hect, E3 ligase catalytic domain"/>
    <property type="match status" value="1"/>
</dbReference>
<evidence type="ECO:0000256" key="2">
    <source>
        <dbReference type="ARBA" id="ARBA00022490"/>
    </source>
</evidence>
<dbReference type="InterPro" id="IPR000408">
    <property type="entry name" value="Reg_chr_condens"/>
</dbReference>
<dbReference type="PROSITE" id="PS00626">
    <property type="entry name" value="RCC1_2"/>
    <property type="match status" value="2"/>
</dbReference>
<dbReference type="GO" id="GO:0004842">
    <property type="term" value="F:ubiquitin-protein transferase activity"/>
    <property type="evidence" value="ECO:0007669"/>
    <property type="project" value="InterPro"/>
</dbReference>
<evidence type="ECO:0000313" key="10">
    <source>
        <dbReference type="EMBL" id="KAJ8903896.1"/>
    </source>
</evidence>
<dbReference type="FunFam" id="3.30.2160.10:FF:000004">
    <property type="entry name" value="probable E3 ubiquitin-protein ligase HERC4 isoform X1"/>
    <property type="match status" value="1"/>
</dbReference>
<dbReference type="InterPro" id="IPR051709">
    <property type="entry name" value="Ub-ligase/GTPase-reg"/>
</dbReference>
<dbReference type="AlphaFoldDB" id="A0AAV8UTI1"/>
<evidence type="ECO:0000256" key="1">
    <source>
        <dbReference type="ARBA" id="ARBA00004496"/>
    </source>
</evidence>
<dbReference type="GO" id="GO:0005737">
    <property type="term" value="C:cytoplasm"/>
    <property type="evidence" value="ECO:0007669"/>
    <property type="project" value="UniProtKB-SubCell"/>
</dbReference>
<keyword evidence="4" id="KW-0677">Repeat</keyword>
<evidence type="ECO:0000256" key="5">
    <source>
        <dbReference type="ARBA" id="ARBA00022786"/>
    </source>
</evidence>
<dbReference type="PANTHER" id="PTHR45622">
    <property type="entry name" value="UBIQUITIN-PROTEIN LIGASE E3A-RELATED"/>
    <property type="match status" value="1"/>
</dbReference>
<dbReference type="PRINTS" id="PR00633">
    <property type="entry name" value="RCCNDNSATION"/>
</dbReference>
<dbReference type="SMART" id="SM00119">
    <property type="entry name" value="HECTc"/>
    <property type="match status" value="1"/>
</dbReference>
<comment type="subcellular location">
    <subcellularLocation>
        <location evidence="1">Cytoplasm</location>
    </subcellularLocation>
</comment>
<dbReference type="SUPFAM" id="SSF50985">
    <property type="entry name" value="RCC1/BLIP-II"/>
    <property type="match status" value="1"/>
</dbReference>
<keyword evidence="11" id="KW-1185">Reference proteome</keyword>
<evidence type="ECO:0000256" key="7">
    <source>
        <dbReference type="PROSITE-ProRule" id="PRU00235"/>
    </source>
</evidence>
<feature type="repeat" description="RCC1" evidence="7">
    <location>
        <begin position="334"/>
        <end position="420"/>
    </location>
</feature>
<feature type="repeat" description="RCC1" evidence="7">
    <location>
        <begin position="207"/>
        <end position="281"/>
    </location>
</feature>
<dbReference type="Gene3D" id="3.30.2410.10">
    <property type="entry name" value="Hect, E3 ligase catalytic domain"/>
    <property type="match status" value="1"/>
</dbReference>
<dbReference type="InterPro" id="IPR009091">
    <property type="entry name" value="RCC1/BLIP-II"/>
</dbReference>
<dbReference type="EMBL" id="JAMWBK010000006">
    <property type="protein sequence ID" value="KAJ8903896.1"/>
    <property type="molecule type" value="Genomic_DNA"/>
</dbReference>
<feature type="region of interest" description="Disordered" evidence="8">
    <location>
        <begin position="362"/>
        <end position="386"/>
    </location>
</feature>
<dbReference type="Gene3D" id="3.90.1750.10">
    <property type="entry name" value="Hect, E3 ligase catalytic domains"/>
    <property type="match status" value="1"/>
</dbReference>
<feature type="compositionally biased region" description="Basic residues" evidence="8">
    <location>
        <begin position="363"/>
        <end position="372"/>
    </location>
</feature>
<dbReference type="InterPro" id="IPR035983">
    <property type="entry name" value="Hect_E3_ubiquitin_ligase"/>
</dbReference>
<dbReference type="CDD" id="cd00078">
    <property type="entry name" value="HECTc"/>
    <property type="match status" value="1"/>
</dbReference>
<feature type="repeat" description="RCC1" evidence="7">
    <location>
        <begin position="282"/>
        <end position="333"/>
    </location>
</feature>
<sequence>MTAYGDRVMAWGSCESGQLGACGEEEEVVSNPRHVPGFGSDVAVLTCGPWGTVSVGDSPNEVYTSGERGKPVATVSGLESAARVVGAGRGEDFLVVLTEDSKILTLGGSAYGQLGRGDNVVESTSLRSVKWPRSSRDIVKIRAGAYHWLAMSSTGKVFGSGSNSKGQLGIPERRSIPEPERIYNLWAFPVVDIATGANHSAVLTAHGHIYTFGSNRYGQLGVRSVGEQSNDAGGETSIASPGGSIQVKDFSEYPHRVPCPDGLHYKAVACGADHTLAIRSDGKLVTFGKGTSGQLGCGSTGSSSNPMVVRLPSDEVFVSVVGGGRHSACLSLAGNLYTWGAGESGQLGNMDVSDKLYPVKVEKPKKGRKRSRGSASMDPDGCGMSTSEDQLANVTDGIHEESFWTMVACGANHTVATLSNSLDRIEAMKENLECRANTIATVSGSQAFGCAGYLSKEFIRYGAGELELDAERAAAEYSKFLDDFDGNGPQALEEAALYLAVDSKDAFARGWDCSGQLVSVSSVANQIEPAMVLLLAMLNPSLTSENGLRYLGFLVEMAKYLRIRGKRSFIHAVSNDIPTNMLITRLITPIQMLIDMELRTERAITETVINSVKTLYLLFCAVKARGPGHEPISLKEFYNSTITQEVNLSRDYERKFLLEGEKSFSFCSYPFILDQEAKGILLRKEMKSVQHKCAMDSLMSPNRMMSPNCEIEVRRDHLIQDSLSELLRRHQFPMELRKPLKVRFVGEAGEDAGGLRKEFFQIAIEKLFSPDFGMFTYDEENRYHWFRCDSLEANDAFNLVGTLVGLAIYNDTILDLHFPPVVYKKLQDLAPNFEDLKVMSPRVAQSLQAVLDYDGDDLEDVLCVTFTVPYESIYGERVEHELVEGGKDRFVTQENKHEFVRLYTEWVMEKSVDKAFGAFKGGMRRMIPGHMLNLFEPEEFEVLVCGEKFDDVGQLEKHTRYDGGYTQNSEVITWFWEVLNGLSPDRKRSFLAFVTGTDRVPAGGVEKLNFVIQRSGPDSDRLPTSHTCFNVLLLPEYSSLEKTKNRLLLSIENSQGFGLR</sequence>
<dbReference type="Gene3D" id="2.130.10.30">
    <property type="entry name" value="Regulator of chromosome condensation 1/beta-lactamase-inhibitor protein II"/>
    <property type="match status" value="2"/>
</dbReference>
<dbReference type="Pfam" id="PF25390">
    <property type="entry name" value="WD40_RLD"/>
    <property type="match status" value="1"/>
</dbReference>
<dbReference type="Pfam" id="PF00632">
    <property type="entry name" value="HECT"/>
    <property type="match status" value="1"/>
</dbReference>
<dbReference type="InterPro" id="IPR000569">
    <property type="entry name" value="HECT_dom"/>
</dbReference>
<dbReference type="Pfam" id="PF00415">
    <property type="entry name" value="RCC1"/>
    <property type="match status" value="1"/>
</dbReference>
<evidence type="ECO:0000256" key="4">
    <source>
        <dbReference type="ARBA" id="ARBA00022737"/>
    </source>
</evidence>
<feature type="repeat" description="RCC1" evidence="7">
    <location>
        <begin position="155"/>
        <end position="206"/>
    </location>
</feature>